<comment type="caution">
    <text evidence="2">The sequence shown here is derived from an EMBL/GenBank/DDBJ whole genome shotgun (WGS) entry which is preliminary data.</text>
</comment>
<accession>U2DZI8</accession>
<dbReference type="HOGENOM" id="CLU_2091918_0_0_10"/>
<reference evidence="2 3" key="1">
    <citation type="submission" date="2013-08" db="EMBL/GenBank/DDBJ databases">
        <authorList>
            <person name="Weinstock G."/>
            <person name="Sodergren E."/>
            <person name="Wylie T."/>
            <person name="Fulton L."/>
            <person name="Fulton R."/>
            <person name="Fronick C."/>
            <person name="O'Laughlin M."/>
            <person name="Godfrey J."/>
            <person name="Miner T."/>
            <person name="Herter B."/>
            <person name="Appelbaum E."/>
            <person name="Cordes M."/>
            <person name="Lek S."/>
            <person name="Wollam A."/>
            <person name="Pepin K.H."/>
            <person name="Palsikar V.B."/>
            <person name="Mitreva M."/>
            <person name="Wilson R.K."/>
        </authorList>
    </citation>
    <scope>NUCLEOTIDE SEQUENCE [LARGE SCALE GENOMIC DNA]</scope>
    <source>
        <strain evidence="2 3">F0041</strain>
    </source>
</reference>
<evidence type="ECO:0000313" key="3">
    <source>
        <dbReference type="Proteomes" id="UP000016496"/>
    </source>
</evidence>
<dbReference type="AlphaFoldDB" id="U2DZI8"/>
<feature type="compositionally biased region" description="Basic and acidic residues" evidence="1">
    <location>
        <begin position="63"/>
        <end position="102"/>
    </location>
</feature>
<dbReference type="EMBL" id="AWSV01000095">
    <property type="protein sequence ID" value="ERI85356.1"/>
    <property type="molecule type" value="Genomic_DNA"/>
</dbReference>
<name>U2DZI8_9BACE</name>
<protein>
    <submittedName>
        <fullName evidence="2">Uncharacterized protein</fullName>
    </submittedName>
</protein>
<sequence>MSDYKKNRIKLQEISVQPKQCLCPIPTEPLFSPNSDSVQPKQTLCYFKTATLFNPKAVHLRETHRQEIRRDTDGQVEKAVSQRDTHNGERGNNELREKEKSAGRSADFSNSHDLTY</sequence>
<dbReference type="Proteomes" id="UP000016496">
    <property type="component" value="Unassembled WGS sequence"/>
</dbReference>
<dbReference type="PATRIC" id="fig|1321819.3.peg.1662"/>
<organism evidence="2 3">
    <name type="scientific">Bacteroides pyogenes F0041</name>
    <dbReference type="NCBI Taxonomy" id="1321819"/>
    <lineage>
        <taxon>Bacteria</taxon>
        <taxon>Pseudomonadati</taxon>
        <taxon>Bacteroidota</taxon>
        <taxon>Bacteroidia</taxon>
        <taxon>Bacteroidales</taxon>
        <taxon>Bacteroidaceae</taxon>
        <taxon>Bacteroides</taxon>
    </lineage>
</organism>
<feature type="compositionally biased region" description="Polar residues" evidence="1">
    <location>
        <begin position="107"/>
        <end position="116"/>
    </location>
</feature>
<feature type="region of interest" description="Disordered" evidence="1">
    <location>
        <begin position="63"/>
        <end position="116"/>
    </location>
</feature>
<gene>
    <name evidence="2" type="ORF">HMPREF1981_01799</name>
</gene>
<evidence type="ECO:0000256" key="1">
    <source>
        <dbReference type="SAM" id="MobiDB-lite"/>
    </source>
</evidence>
<proteinExistence type="predicted"/>
<evidence type="ECO:0000313" key="2">
    <source>
        <dbReference type="EMBL" id="ERI85356.1"/>
    </source>
</evidence>